<protein>
    <submittedName>
        <fullName evidence="1">Ubiquitin carboxyl-terminal hydrolase Yuh1p</fullName>
    </submittedName>
</protein>
<dbReference type="Proteomes" id="UP001152531">
    <property type="component" value="Unassembled WGS sequence"/>
</dbReference>
<accession>A0ACA9YBL1</accession>
<evidence type="ECO:0000313" key="2">
    <source>
        <dbReference type="Proteomes" id="UP001152531"/>
    </source>
</evidence>
<keyword evidence="1" id="KW-0378">Hydrolase</keyword>
<proteinExistence type="predicted"/>
<reference evidence="1" key="1">
    <citation type="submission" date="2022-06" db="EMBL/GenBank/DDBJ databases">
        <authorList>
            <person name="Legras J.-L."/>
            <person name="Devillers H."/>
            <person name="Grondin C."/>
        </authorList>
    </citation>
    <scope>NUCLEOTIDE SEQUENCE</scope>
    <source>
        <strain evidence="1">CLIB 1444</strain>
    </source>
</reference>
<organism evidence="1 2">
    <name type="scientific">[Candida] jaroonii</name>
    <dbReference type="NCBI Taxonomy" id="467808"/>
    <lineage>
        <taxon>Eukaryota</taxon>
        <taxon>Fungi</taxon>
        <taxon>Dikarya</taxon>
        <taxon>Ascomycota</taxon>
        <taxon>Saccharomycotina</taxon>
        <taxon>Pichiomycetes</taxon>
        <taxon>Debaryomycetaceae</taxon>
        <taxon>Yamadazyma</taxon>
    </lineage>
</organism>
<sequence>MGDSKRVIPLESNPTIFNDIGYQLGLVPVLEFHDVLSLTDPDLLAFLPQPIYGIIMLFPITEEYEQYRKKFDSTITYDNDNTNVQWFKQTIGNGCGLYGLLHIMANLPQDLIIDNSIINKFLLSELKPGISVEDTAKLVEKLEHAIQLDDNYGRQGQTEAPSSDVQTEFHFISFIKGKDNHLYELDGRRKGPVDLGESIDGSNILNDSKLSEKIQFYINNTNEENKHNFAMIAIGPTLD</sequence>
<gene>
    <name evidence="1" type="ORF">CLIB1444_08S01530</name>
</gene>
<comment type="caution">
    <text evidence="1">The sequence shown here is derived from an EMBL/GenBank/DDBJ whole genome shotgun (WGS) entry which is preliminary data.</text>
</comment>
<evidence type="ECO:0000313" key="1">
    <source>
        <dbReference type="EMBL" id="CAH6722084.1"/>
    </source>
</evidence>
<name>A0ACA9YBL1_9ASCO</name>
<dbReference type="EMBL" id="CALSDN010000008">
    <property type="protein sequence ID" value="CAH6722084.1"/>
    <property type="molecule type" value="Genomic_DNA"/>
</dbReference>
<keyword evidence="2" id="KW-1185">Reference proteome</keyword>